<evidence type="ECO:0000313" key="3">
    <source>
        <dbReference type="EMBL" id="TQM65374.1"/>
    </source>
</evidence>
<dbReference type="EMBL" id="VFPN01000001">
    <property type="protein sequence ID" value="TQM65374.1"/>
    <property type="molecule type" value="Genomic_DNA"/>
</dbReference>
<dbReference type="RefSeq" id="WP_141915094.1">
    <property type="nucleotide sequence ID" value="NZ_BAAAYS010000013.1"/>
</dbReference>
<evidence type="ECO:0000259" key="2">
    <source>
        <dbReference type="Pfam" id="PF12695"/>
    </source>
</evidence>
<accession>A0A543I453</accession>
<proteinExistence type="predicted"/>
<dbReference type="Pfam" id="PF12695">
    <property type="entry name" value="Abhydrolase_5"/>
    <property type="match status" value="1"/>
</dbReference>
<keyword evidence="3" id="KW-0378">Hydrolase</keyword>
<keyword evidence="1" id="KW-1133">Transmembrane helix</keyword>
<dbReference type="Proteomes" id="UP000318331">
    <property type="component" value="Unassembled WGS sequence"/>
</dbReference>
<dbReference type="GO" id="GO:0016787">
    <property type="term" value="F:hydrolase activity"/>
    <property type="evidence" value="ECO:0007669"/>
    <property type="project" value="UniProtKB-KW"/>
</dbReference>
<protein>
    <submittedName>
        <fullName evidence="3">Alpha/beta hydrolase family protein</fullName>
    </submittedName>
</protein>
<dbReference type="Gene3D" id="3.40.50.1820">
    <property type="entry name" value="alpha/beta hydrolase"/>
    <property type="match status" value="1"/>
</dbReference>
<feature type="domain" description="Alpha/beta hydrolase fold-5" evidence="2">
    <location>
        <begin position="82"/>
        <end position="241"/>
    </location>
</feature>
<dbReference type="InterPro" id="IPR029059">
    <property type="entry name" value="AB_hydrolase_5"/>
</dbReference>
<dbReference type="SUPFAM" id="SSF53474">
    <property type="entry name" value="alpha/beta-Hydrolases"/>
    <property type="match status" value="1"/>
</dbReference>
<gene>
    <name evidence="3" type="ORF">FB466_0174</name>
</gene>
<evidence type="ECO:0000256" key="1">
    <source>
        <dbReference type="SAM" id="Phobius"/>
    </source>
</evidence>
<sequence length="254" mass="26205">MTTSTQSRTRASLGKAVLHAVAWAIVVVLVLAVAFLVWANSPMHGNRAAAIEVWKNPAVSVESTSTSIILTPTGGVANGTGLVFIPGARVDPYAYMNILSGVVAEEGVTVVITKPTLNLAFFDQRPLAAFTDPVSGVDTWYVGGHSLGGVRACMMAESEDVAGLVLFGSYCATDLADSGLDVLSLAGSNDGLSTPVKVADARSLLPASAQMVTIEGANHARFGDYGVQAGDGTATISRAAMRATVTDQLSSFLD</sequence>
<keyword evidence="4" id="KW-1185">Reference proteome</keyword>
<dbReference type="InterPro" id="IPR029058">
    <property type="entry name" value="AB_hydrolase_fold"/>
</dbReference>
<feature type="transmembrane region" description="Helical" evidence="1">
    <location>
        <begin position="20"/>
        <end position="39"/>
    </location>
</feature>
<evidence type="ECO:0000313" key="4">
    <source>
        <dbReference type="Proteomes" id="UP000318331"/>
    </source>
</evidence>
<dbReference type="OrthoDB" id="9780932at2"/>
<dbReference type="AlphaFoldDB" id="A0A543I453"/>
<reference evidence="3 4" key="1">
    <citation type="submission" date="2019-06" db="EMBL/GenBank/DDBJ databases">
        <title>Sequencing the genomes of 1000 actinobacteria strains.</title>
        <authorList>
            <person name="Klenk H.-P."/>
        </authorList>
    </citation>
    <scope>NUCLEOTIDE SEQUENCE [LARGE SCALE GENOMIC DNA]</scope>
    <source>
        <strain evidence="3 4">DSM 18031</strain>
    </source>
</reference>
<keyword evidence="1" id="KW-0812">Transmembrane</keyword>
<comment type="caution">
    <text evidence="3">The sequence shown here is derived from an EMBL/GenBank/DDBJ whole genome shotgun (WGS) entry which is preliminary data.</text>
</comment>
<name>A0A543I453_9MICO</name>
<organism evidence="3 4">
    <name type="scientific">Klugiella xanthotipulae</name>
    <dbReference type="NCBI Taxonomy" id="244735"/>
    <lineage>
        <taxon>Bacteria</taxon>
        <taxon>Bacillati</taxon>
        <taxon>Actinomycetota</taxon>
        <taxon>Actinomycetes</taxon>
        <taxon>Micrococcales</taxon>
        <taxon>Microbacteriaceae</taxon>
        <taxon>Klugiella</taxon>
    </lineage>
</organism>
<keyword evidence="1" id="KW-0472">Membrane</keyword>